<sequence>MATPPTGPAVPPPDLQLHLVTDYDDMEDNLGAGSRRPSTASLSRFRSCPQLAALNSSQDSPGSDMAPMTDSDGNILHTSPAIRNSLYVEQPGMPELGGGIRSAANTPTPPSTPGSRRRGCAGGDPMTASFTSRSASVAHSNGGSPCSTPKLQRRFKLDQEGRTFSADAGNSADPFSFPPREDSWQPLMADCGSSRGYGNGNTIARGLSSNNFDDFPDHGLEDDRVSMTDDGSSMHVCGRLSHRDHHHRQLGFYQPGPPDDSTDKCSRWLQSLKLSKADKVKSRSHIQLPPV</sequence>
<reference evidence="2" key="1">
    <citation type="journal article" date="2023" name="G3 (Bethesda)">
        <title>A reference genome for the long-term kleptoplast-retaining sea slug Elysia crispata morphotype clarki.</title>
        <authorList>
            <person name="Eastman K.E."/>
            <person name="Pendleton A.L."/>
            <person name="Shaikh M.A."/>
            <person name="Suttiyut T."/>
            <person name="Ogas R."/>
            <person name="Tomko P."/>
            <person name="Gavelis G."/>
            <person name="Widhalm J.R."/>
            <person name="Wisecaver J.H."/>
        </authorList>
    </citation>
    <scope>NUCLEOTIDE SEQUENCE</scope>
    <source>
        <strain evidence="2">ECLA1</strain>
    </source>
</reference>
<protein>
    <submittedName>
        <fullName evidence="2">Uncharacterized protein</fullName>
    </submittedName>
</protein>
<gene>
    <name evidence="2" type="ORF">RRG08_064052</name>
</gene>
<evidence type="ECO:0000256" key="1">
    <source>
        <dbReference type="SAM" id="MobiDB-lite"/>
    </source>
</evidence>
<evidence type="ECO:0000313" key="3">
    <source>
        <dbReference type="Proteomes" id="UP001283361"/>
    </source>
</evidence>
<feature type="compositionally biased region" description="Polar residues" evidence="1">
    <location>
        <begin position="128"/>
        <end position="150"/>
    </location>
</feature>
<dbReference type="AlphaFoldDB" id="A0AAE0YGG9"/>
<keyword evidence="3" id="KW-1185">Reference proteome</keyword>
<evidence type="ECO:0000313" key="2">
    <source>
        <dbReference type="EMBL" id="KAK3743199.1"/>
    </source>
</evidence>
<organism evidence="2 3">
    <name type="scientific">Elysia crispata</name>
    <name type="common">lettuce slug</name>
    <dbReference type="NCBI Taxonomy" id="231223"/>
    <lineage>
        <taxon>Eukaryota</taxon>
        <taxon>Metazoa</taxon>
        <taxon>Spiralia</taxon>
        <taxon>Lophotrochozoa</taxon>
        <taxon>Mollusca</taxon>
        <taxon>Gastropoda</taxon>
        <taxon>Heterobranchia</taxon>
        <taxon>Euthyneura</taxon>
        <taxon>Panpulmonata</taxon>
        <taxon>Sacoglossa</taxon>
        <taxon>Placobranchoidea</taxon>
        <taxon>Plakobranchidae</taxon>
        <taxon>Elysia</taxon>
    </lineage>
</organism>
<dbReference type="Proteomes" id="UP001283361">
    <property type="component" value="Unassembled WGS sequence"/>
</dbReference>
<feature type="region of interest" description="Disordered" evidence="1">
    <location>
        <begin position="90"/>
        <end position="150"/>
    </location>
</feature>
<proteinExistence type="predicted"/>
<feature type="region of interest" description="Disordered" evidence="1">
    <location>
        <begin position="22"/>
        <end position="78"/>
    </location>
</feature>
<accession>A0AAE0YGG9</accession>
<dbReference type="EMBL" id="JAWDGP010006323">
    <property type="protein sequence ID" value="KAK3743199.1"/>
    <property type="molecule type" value="Genomic_DNA"/>
</dbReference>
<comment type="caution">
    <text evidence="2">The sequence shown here is derived from an EMBL/GenBank/DDBJ whole genome shotgun (WGS) entry which is preliminary data.</text>
</comment>
<name>A0AAE0YGG9_9GAST</name>